<comment type="caution">
    <text evidence="2">The sequence shown here is derived from an EMBL/GenBank/DDBJ whole genome shotgun (WGS) entry which is preliminary data.</text>
</comment>
<dbReference type="Proteomes" id="UP001480595">
    <property type="component" value="Unassembled WGS sequence"/>
</dbReference>
<sequence length="148" mass="16617">MGLSQSQHTGWRVLLAILLAAQASAKDVQINFWNSSDCSIQDPMTASKVIFMPRDNDDPTQGVTCHAPIGTQLFQGWLRDEHSDFVVAHVDTRRFDDNCQLVFYNTKPPLSQPQEEIDTGPCWQAYRRITKDSGCPSVTFQPTQLAMS</sequence>
<accession>A0ABR1VS04</accession>
<feature type="signal peptide" evidence="1">
    <location>
        <begin position="1"/>
        <end position="25"/>
    </location>
</feature>
<organism evidence="2 3">
    <name type="scientific">Apiospora phragmitis</name>
    <dbReference type="NCBI Taxonomy" id="2905665"/>
    <lineage>
        <taxon>Eukaryota</taxon>
        <taxon>Fungi</taxon>
        <taxon>Dikarya</taxon>
        <taxon>Ascomycota</taxon>
        <taxon>Pezizomycotina</taxon>
        <taxon>Sordariomycetes</taxon>
        <taxon>Xylariomycetidae</taxon>
        <taxon>Amphisphaeriales</taxon>
        <taxon>Apiosporaceae</taxon>
        <taxon>Apiospora</taxon>
    </lineage>
</organism>
<dbReference type="RefSeq" id="XP_066718472.1">
    <property type="nucleotide sequence ID" value="XM_066856305.1"/>
</dbReference>
<gene>
    <name evidence="2" type="ORF">PG994_004896</name>
</gene>
<dbReference type="GeneID" id="92089368"/>
<proteinExistence type="predicted"/>
<evidence type="ECO:0008006" key="4">
    <source>
        <dbReference type="Google" id="ProtNLM"/>
    </source>
</evidence>
<keyword evidence="3" id="KW-1185">Reference proteome</keyword>
<evidence type="ECO:0000313" key="2">
    <source>
        <dbReference type="EMBL" id="KAK8073997.1"/>
    </source>
</evidence>
<protein>
    <recommendedName>
        <fullName evidence="4">Secreted protein</fullName>
    </recommendedName>
</protein>
<feature type="chain" id="PRO_5045909001" description="Secreted protein" evidence="1">
    <location>
        <begin position="26"/>
        <end position="148"/>
    </location>
</feature>
<dbReference type="EMBL" id="JAQQWL010000005">
    <property type="protein sequence ID" value="KAK8073997.1"/>
    <property type="molecule type" value="Genomic_DNA"/>
</dbReference>
<keyword evidence="1" id="KW-0732">Signal</keyword>
<evidence type="ECO:0000256" key="1">
    <source>
        <dbReference type="SAM" id="SignalP"/>
    </source>
</evidence>
<name>A0ABR1VS04_9PEZI</name>
<evidence type="ECO:0000313" key="3">
    <source>
        <dbReference type="Proteomes" id="UP001480595"/>
    </source>
</evidence>
<reference evidence="2 3" key="1">
    <citation type="submission" date="2023-01" db="EMBL/GenBank/DDBJ databases">
        <title>Analysis of 21 Apiospora genomes using comparative genomics revels a genus with tremendous synthesis potential of carbohydrate active enzymes and secondary metabolites.</title>
        <authorList>
            <person name="Sorensen T."/>
        </authorList>
    </citation>
    <scope>NUCLEOTIDE SEQUENCE [LARGE SCALE GENOMIC DNA]</scope>
    <source>
        <strain evidence="2 3">CBS 135458</strain>
    </source>
</reference>